<dbReference type="PANTHER" id="PTHR45846">
    <property type="entry name" value="TRNA-DIHYDROURIDINE(47) SYNTHASE [NAD(P)(+)]-LIKE"/>
    <property type="match status" value="1"/>
</dbReference>
<dbReference type="InterPro" id="IPR035587">
    <property type="entry name" value="DUS-like_FMN-bd"/>
</dbReference>
<gene>
    <name evidence="9" type="ORF">DENIS_4086</name>
</gene>
<dbReference type="AlphaFoldDB" id="A0A401G1M2"/>
<comment type="cofactor">
    <cofactor evidence="5 7">
        <name>FMN</name>
        <dbReference type="ChEBI" id="CHEBI:58210"/>
    </cofactor>
</comment>
<name>A0A401G1M2_9BACT</name>
<keyword evidence="7" id="KW-0547">Nucleotide-binding</keyword>
<dbReference type="GO" id="GO:0003723">
    <property type="term" value="F:RNA binding"/>
    <property type="evidence" value="ECO:0007669"/>
    <property type="project" value="TreeGrafter"/>
</dbReference>
<keyword evidence="3 5" id="KW-0819">tRNA processing</keyword>
<comment type="similarity">
    <text evidence="5">Belongs to the dus family.</text>
</comment>
<evidence type="ECO:0000313" key="10">
    <source>
        <dbReference type="Proteomes" id="UP000288096"/>
    </source>
</evidence>
<dbReference type="GO" id="GO:0017150">
    <property type="term" value="F:tRNA dihydrouridine synthase activity"/>
    <property type="evidence" value="ECO:0007669"/>
    <property type="project" value="InterPro"/>
</dbReference>
<feature type="binding site" evidence="7">
    <location>
        <position position="66"/>
    </location>
    <ligand>
        <name>FMN</name>
        <dbReference type="ChEBI" id="CHEBI:58210"/>
    </ligand>
</feature>
<sequence>MSHTLYLAPLRGFTNYIYRNTFIRFFKGIDLAVSPFVPTVSSWRIKDTHIRDVLPENNSGMPVVPQIIGKSAEEFIRMATYLYDLGYDTVNWNLGCPYPMVAKKRRGSGLLPYPDMIDEFLEKTVPAIPNRLSVKTRLGRYTADEISELMPVFNRYPLAELIIHPRLGVQMYDGGPDLDTFAACLERSAHPVVYNGDICRLDDFQRLAGRFRTVDRWMIGRGVLGNPFLPAIIRAGEDTFSDKISGFKKFHDALVDEFSAVFTGPAHVVDRMKGFWVYFTDTFTNTRKVFKKIRKVRNLENYTDIVTRFFNEEAVWGG</sequence>
<dbReference type="RefSeq" id="WP_124330216.1">
    <property type="nucleotide sequence ID" value="NZ_BEXT01000001.1"/>
</dbReference>
<evidence type="ECO:0000256" key="4">
    <source>
        <dbReference type="ARBA" id="ARBA00023002"/>
    </source>
</evidence>
<dbReference type="GO" id="GO:0050660">
    <property type="term" value="F:flavin adenine dinucleotide binding"/>
    <property type="evidence" value="ECO:0007669"/>
    <property type="project" value="InterPro"/>
</dbReference>
<evidence type="ECO:0000256" key="3">
    <source>
        <dbReference type="ARBA" id="ARBA00022694"/>
    </source>
</evidence>
<evidence type="ECO:0000259" key="8">
    <source>
        <dbReference type="Pfam" id="PF01207"/>
    </source>
</evidence>
<keyword evidence="1 5" id="KW-0285">Flavoprotein</keyword>
<keyword evidence="2 5" id="KW-0288">FMN</keyword>
<dbReference type="InterPro" id="IPR013785">
    <property type="entry name" value="Aldolase_TIM"/>
</dbReference>
<dbReference type="EMBL" id="BEXT01000001">
    <property type="protein sequence ID" value="GBC63097.1"/>
    <property type="molecule type" value="Genomic_DNA"/>
</dbReference>
<protein>
    <recommendedName>
        <fullName evidence="5">tRNA-dihydrouridine synthase</fullName>
        <ecNumber evidence="5">1.3.1.-</ecNumber>
    </recommendedName>
</protein>
<dbReference type="InterPro" id="IPR001269">
    <property type="entry name" value="DUS_fam"/>
</dbReference>
<dbReference type="CDD" id="cd02801">
    <property type="entry name" value="DUS_like_FMN"/>
    <property type="match status" value="1"/>
</dbReference>
<dbReference type="Proteomes" id="UP000288096">
    <property type="component" value="Unassembled WGS sequence"/>
</dbReference>
<feature type="active site" description="Proton donor" evidence="6">
    <location>
        <position position="96"/>
    </location>
</feature>
<feature type="binding site" evidence="7">
    <location>
        <position position="164"/>
    </location>
    <ligand>
        <name>FMN</name>
        <dbReference type="ChEBI" id="CHEBI:58210"/>
    </ligand>
</feature>
<feature type="binding site" evidence="7">
    <location>
        <position position="135"/>
    </location>
    <ligand>
        <name>FMN</name>
        <dbReference type="ChEBI" id="CHEBI:58210"/>
    </ligand>
</feature>
<keyword evidence="4 5" id="KW-0560">Oxidoreductase</keyword>
<evidence type="ECO:0000256" key="7">
    <source>
        <dbReference type="PIRSR" id="PIRSR006621-2"/>
    </source>
</evidence>
<accession>A0A401G1M2</accession>
<dbReference type="PANTHER" id="PTHR45846:SF1">
    <property type="entry name" value="TRNA-DIHYDROURIDINE(47) SYNTHASE [NAD(P)(+)]-LIKE"/>
    <property type="match status" value="1"/>
</dbReference>
<comment type="caution">
    <text evidence="9">The sequence shown here is derived from an EMBL/GenBank/DDBJ whole genome shotgun (WGS) entry which is preliminary data.</text>
</comment>
<evidence type="ECO:0000256" key="2">
    <source>
        <dbReference type="ARBA" id="ARBA00022643"/>
    </source>
</evidence>
<reference evidence="10" key="2">
    <citation type="submission" date="2019-01" db="EMBL/GenBank/DDBJ databases">
        <title>Genome sequence of Desulfonema ishimotonii strain Tokyo 01.</title>
        <authorList>
            <person name="Fukui M."/>
        </authorList>
    </citation>
    <scope>NUCLEOTIDE SEQUENCE [LARGE SCALE GENOMIC DNA]</scope>
    <source>
        <strain evidence="10">Tokyo 01</strain>
    </source>
</reference>
<dbReference type="EC" id="1.3.1.-" evidence="5"/>
<proteinExistence type="inferred from homology"/>
<organism evidence="9 10">
    <name type="scientific">Desulfonema ishimotonii</name>
    <dbReference type="NCBI Taxonomy" id="45657"/>
    <lineage>
        <taxon>Bacteria</taxon>
        <taxon>Pseudomonadati</taxon>
        <taxon>Thermodesulfobacteriota</taxon>
        <taxon>Desulfobacteria</taxon>
        <taxon>Desulfobacterales</taxon>
        <taxon>Desulfococcaceae</taxon>
        <taxon>Desulfonema</taxon>
    </lineage>
</organism>
<dbReference type="Gene3D" id="3.20.20.70">
    <property type="entry name" value="Aldolase class I"/>
    <property type="match status" value="1"/>
</dbReference>
<evidence type="ECO:0000313" key="9">
    <source>
        <dbReference type="EMBL" id="GBC63097.1"/>
    </source>
</evidence>
<evidence type="ECO:0000256" key="1">
    <source>
        <dbReference type="ARBA" id="ARBA00022630"/>
    </source>
</evidence>
<keyword evidence="10" id="KW-1185">Reference proteome</keyword>
<reference evidence="10" key="1">
    <citation type="submission" date="2017-11" db="EMBL/GenBank/DDBJ databases">
        <authorList>
            <person name="Watanabe M."/>
            <person name="Kojima H."/>
        </authorList>
    </citation>
    <scope>NUCLEOTIDE SEQUENCE [LARGE SCALE GENOMIC DNA]</scope>
    <source>
        <strain evidence="10">Tokyo 01</strain>
    </source>
</reference>
<evidence type="ECO:0000256" key="6">
    <source>
        <dbReference type="PIRSR" id="PIRSR006621-1"/>
    </source>
</evidence>
<dbReference type="OrthoDB" id="5289281at2"/>
<evidence type="ECO:0000256" key="5">
    <source>
        <dbReference type="PIRNR" id="PIRNR006621"/>
    </source>
</evidence>
<feature type="domain" description="DUS-like FMN-binding" evidence="8">
    <location>
        <begin position="7"/>
        <end position="302"/>
    </location>
</feature>
<comment type="function">
    <text evidence="5">Catalyzes the synthesis of 5,6-dihydrouridine (D), a modified base found in the D-loop of most tRNAs, via the reduction of the C5-C6 double bond in target uridines.</text>
</comment>
<dbReference type="Pfam" id="PF01207">
    <property type="entry name" value="Dus"/>
    <property type="match status" value="1"/>
</dbReference>
<feature type="binding site" evidence="7">
    <location>
        <begin position="220"/>
        <end position="221"/>
    </location>
    <ligand>
        <name>FMN</name>
        <dbReference type="ChEBI" id="CHEBI:58210"/>
    </ligand>
</feature>
<dbReference type="SUPFAM" id="SSF51395">
    <property type="entry name" value="FMN-linked oxidoreductases"/>
    <property type="match status" value="1"/>
</dbReference>
<dbReference type="PIRSF" id="PIRSF006621">
    <property type="entry name" value="Dus"/>
    <property type="match status" value="1"/>
</dbReference>